<name>A0AAN6SBU1_9PEZI</name>
<comment type="caution">
    <text evidence="3">The sequence shown here is derived from an EMBL/GenBank/DDBJ whole genome shotgun (WGS) entry which is preliminary data.</text>
</comment>
<dbReference type="AlphaFoldDB" id="A0AAN6SBU1"/>
<evidence type="ECO:0000313" key="3">
    <source>
        <dbReference type="EMBL" id="KAK3947433.1"/>
    </source>
</evidence>
<gene>
    <name evidence="3" type="ORF">QBC32DRAFT_85526</name>
</gene>
<reference evidence="3" key="2">
    <citation type="submission" date="2023-06" db="EMBL/GenBank/DDBJ databases">
        <authorList>
            <consortium name="Lawrence Berkeley National Laboratory"/>
            <person name="Mondo S.J."/>
            <person name="Hensen N."/>
            <person name="Bonometti L."/>
            <person name="Westerberg I."/>
            <person name="Brannstrom I.O."/>
            <person name="Guillou S."/>
            <person name="Cros-Aarteil S."/>
            <person name="Calhoun S."/>
            <person name="Haridas S."/>
            <person name="Kuo A."/>
            <person name="Pangilinan J."/>
            <person name="Riley R."/>
            <person name="Labutti K."/>
            <person name="Andreopoulos B."/>
            <person name="Lipzen A."/>
            <person name="Chen C."/>
            <person name="Yanf M."/>
            <person name="Daum C."/>
            <person name="Ng V."/>
            <person name="Clum A."/>
            <person name="Steindorff A."/>
            <person name="Ohm R."/>
            <person name="Martin F."/>
            <person name="Silar P."/>
            <person name="Natvig D."/>
            <person name="Lalanne C."/>
            <person name="Gautier V."/>
            <person name="Ament-Velasquez S.L."/>
            <person name="Kruys A."/>
            <person name="Hutchinson M.I."/>
            <person name="Powell A.J."/>
            <person name="Barry K."/>
            <person name="Miller A.N."/>
            <person name="Grigoriev I.V."/>
            <person name="Debuchy R."/>
            <person name="Gladieux P."/>
            <person name="Thoren M.H."/>
            <person name="Johannesson H."/>
        </authorList>
    </citation>
    <scope>NUCLEOTIDE SEQUENCE</scope>
    <source>
        <strain evidence="3">CBS 626.80</strain>
    </source>
</reference>
<evidence type="ECO:0000256" key="1">
    <source>
        <dbReference type="SAM" id="MobiDB-lite"/>
    </source>
</evidence>
<accession>A0AAN6SBU1</accession>
<sequence length="257" mass="27845">MSGVDIISLVSSVISIIDAAVKIANACNDVYGLPEAMREARVRLPLVAKTLNQVRSGLKLSEDDVKGSCTAMTGVLMSCEQRAAALEKIFRTLIPSDASRPSARKRFTTAAMMTFHMGKSRKVEPLMKGILEDIQLMADSRALESFDQDIQKQIRAAAHAALAMDLLSRPVSRRQSTRYSWDDRPPSLESSSTSSSPEIPTTPSPPPSSVHYYSQENRGSGMQCIHAGTGVQNNYTGHGVFFSGPVSGPFHVTTTAR</sequence>
<evidence type="ECO:0000313" key="4">
    <source>
        <dbReference type="Proteomes" id="UP001303222"/>
    </source>
</evidence>
<feature type="region of interest" description="Disordered" evidence="1">
    <location>
        <begin position="174"/>
        <end position="215"/>
    </location>
</feature>
<feature type="domain" description="NACHT-NTPase and P-loop NTPases N-terminal" evidence="2">
    <location>
        <begin position="10"/>
        <end position="137"/>
    </location>
</feature>
<proteinExistence type="predicted"/>
<organism evidence="3 4">
    <name type="scientific">Pseudoneurospora amorphoporcata</name>
    <dbReference type="NCBI Taxonomy" id="241081"/>
    <lineage>
        <taxon>Eukaryota</taxon>
        <taxon>Fungi</taxon>
        <taxon>Dikarya</taxon>
        <taxon>Ascomycota</taxon>
        <taxon>Pezizomycotina</taxon>
        <taxon>Sordariomycetes</taxon>
        <taxon>Sordariomycetidae</taxon>
        <taxon>Sordariales</taxon>
        <taxon>Sordariaceae</taxon>
        <taxon>Pseudoneurospora</taxon>
    </lineage>
</organism>
<feature type="compositionally biased region" description="Low complexity" evidence="1">
    <location>
        <begin position="187"/>
        <end position="199"/>
    </location>
</feature>
<reference evidence="3" key="1">
    <citation type="journal article" date="2023" name="Mol. Phylogenet. Evol.">
        <title>Genome-scale phylogeny and comparative genomics of the fungal order Sordariales.</title>
        <authorList>
            <person name="Hensen N."/>
            <person name="Bonometti L."/>
            <person name="Westerberg I."/>
            <person name="Brannstrom I.O."/>
            <person name="Guillou S."/>
            <person name="Cros-Aarteil S."/>
            <person name="Calhoun S."/>
            <person name="Haridas S."/>
            <person name="Kuo A."/>
            <person name="Mondo S."/>
            <person name="Pangilinan J."/>
            <person name="Riley R."/>
            <person name="LaButti K."/>
            <person name="Andreopoulos B."/>
            <person name="Lipzen A."/>
            <person name="Chen C."/>
            <person name="Yan M."/>
            <person name="Daum C."/>
            <person name="Ng V."/>
            <person name="Clum A."/>
            <person name="Steindorff A."/>
            <person name="Ohm R.A."/>
            <person name="Martin F."/>
            <person name="Silar P."/>
            <person name="Natvig D.O."/>
            <person name="Lalanne C."/>
            <person name="Gautier V."/>
            <person name="Ament-Velasquez S.L."/>
            <person name="Kruys A."/>
            <person name="Hutchinson M.I."/>
            <person name="Powell A.J."/>
            <person name="Barry K."/>
            <person name="Miller A.N."/>
            <person name="Grigoriev I.V."/>
            <person name="Debuchy R."/>
            <person name="Gladieux P."/>
            <person name="Hiltunen Thoren M."/>
            <person name="Johannesson H."/>
        </authorList>
    </citation>
    <scope>NUCLEOTIDE SEQUENCE</scope>
    <source>
        <strain evidence="3">CBS 626.80</strain>
    </source>
</reference>
<dbReference type="Pfam" id="PF17107">
    <property type="entry name" value="SesA"/>
    <property type="match status" value="1"/>
</dbReference>
<evidence type="ECO:0000259" key="2">
    <source>
        <dbReference type="Pfam" id="PF17107"/>
    </source>
</evidence>
<protein>
    <recommendedName>
        <fullName evidence="2">NACHT-NTPase and P-loop NTPases N-terminal domain-containing protein</fullName>
    </recommendedName>
</protein>
<dbReference type="Proteomes" id="UP001303222">
    <property type="component" value="Unassembled WGS sequence"/>
</dbReference>
<dbReference type="InterPro" id="IPR031352">
    <property type="entry name" value="SesA"/>
</dbReference>
<keyword evidence="4" id="KW-1185">Reference proteome</keyword>
<dbReference type="EMBL" id="MU859350">
    <property type="protein sequence ID" value="KAK3947433.1"/>
    <property type="molecule type" value="Genomic_DNA"/>
</dbReference>